<name>A0ABS5EJG1_9PROT</name>
<dbReference type="EMBL" id="JAAEDI010000016">
    <property type="protein sequence ID" value="MBR0651172.1"/>
    <property type="molecule type" value="Genomic_DNA"/>
</dbReference>
<evidence type="ECO:0000313" key="4">
    <source>
        <dbReference type="Proteomes" id="UP000698752"/>
    </source>
</evidence>
<dbReference type="PANTHER" id="PTHR41287">
    <property type="match status" value="1"/>
</dbReference>
<proteinExistence type="predicted"/>
<comment type="caution">
    <text evidence="3">The sequence shown here is derived from an EMBL/GenBank/DDBJ whole genome shotgun (WGS) entry which is preliminary data.</text>
</comment>
<feature type="domain" description="Terminase large subunit-like endonuclease" evidence="2">
    <location>
        <begin position="671"/>
        <end position="956"/>
    </location>
</feature>
<sequence length="975" mass="106174">MSFGTPPPNAAAITAPVTIIRSLKPAMVCKRYTMGPNGPEKAAVASVTEGAAFARDVPDAAAMMEILAEVTEASNLVICPGAFMGAGTELFRLVDEATLARKLGGKVGEVDGGVHVINGERIAARLKRGIVDGEWMLIDADNPPGMPEEWEGLTIGERLRMLDAIIPGISTCERIELRGSSARVVKDGDVPGEPTHAWFRVSTPSRIATLKAATTIAMVTAGLSFASPRYSRSEPGKVVGHQQRTVVDLSVWDTGRLVFCARPDVQMPGYSVADAGITLVNAGAGALDISGIALPDAPALTEYRERTGHRVELSETNRIVSMRTWGELTLDTEIERRGTTKALRAWLATLKAGDSMRCETPFRASVSEAAVVSVAADGIPRLHDVGSGVTYYLEQVHTADDVMKLVYSIAGRVKREGGSYENGLAALAADPRTATWLAEHGMANNQQKMRRTWDKLRESAAPWLAKCHMGNDGTARGNLHNALIAMREDERLRGVFRRDEMLCATVFKEREVIIPATDVHVGRLQAMLQREGLETVGKDTTHQAVEIVAAENAFHPVRDYLTGLKWDGYPRLGTWLHVYLGVERSEYPGSESTYKALSHEAFSKHGLAVSLLLADEVHAWPSRELWEVLITSMGKRLAPLTIVTTTAGVGRGNLAWDLYDYALKVERGDVVDETFLPVLYQAPHNCDWEDEAVWMAVNPAMAAGFRSLEEMRITARQAKEIPSQREMFRRLYLNIWGDSATATWVDLAVYDEGDKARPVELGDLAGRDVFVGVDLASVSDLAAVYAVASDGEGGWLVWGRQYCPREQFRRRCADNLPYAEFEASGRLVVTDGNSIDQDRIIADLVDLAGEVAVREIAVDRWGATGFLNRLQDRGLPVATFGQGFASMSAPCKEIERAILGRQFHAGGDPILRWNMGNIRIEMDAAGNVKFSKSKADGKIDGAAAVAMAIGRALANEVTLSVYDRDGARPDGFLFV</sequence>
<feature type="domain" description="Terminase large subunit-like ATPase" evidence="1">
    <location>
        <begin position="587"/>
        <end position="662"/>
    </location>
</feature>
<organism evidence="3 4">
    <name type="scientific">Neoroseomonas terrae</name>
    <dbReference type="NCBI Taxonomy" id="424799"/>
    <lineage>
        <taxon>Bacteria</taxon>
        <taxon>Pseudomonadati</taxon>
        <taxon>Pseudomonadota</taxon>
        <taxon>Alphaproteobacteria</taxon>
        <taxon>Acetobacterales</taxon>
        <taxon>Acetobacteraceae</taxon>
        <taxon>Neoroseomonas</taxon>
    </lineage>
</organism>
<dbReference type="Pfam" id="PF20441">
    <property type="entry name" value="TerL_nuclease"/>
    <property type="match status" value="1"/>
</dbReference>
<protein>
    <submittedName>
        <fullName evidence="3">Terminase large subunit</fullName>
    </submittedName>
</protein>
<dbReference type="InterPro" id="IPR005021">
    <property type="entry name" value="Terminase_largesu-like"/>
</dbReference>
<dbReference type="InterPro" id="IPR046461">
    <property type="entry name" value="TerL_ATPase"/>
</dbReference>
<gene>
    <name evidence="3" type="ORF">GXW78_15980</name>
</gene>
<dbReference type="Pfam" id="PF03354">
    <property type="entry name" value="TerL_ATPase"/>
    <property type="match status" value="1"/>
</dbReference>
<dbReference type="InterPro" id="IPR027417">
    <property type="entry name" value="P-loop_NTPase"/>
</dbReference>
<dbReference type="Proteomes" id="UP000698752">
    <property type="component" value="Unassembled WGS sequence"/>
</dbReference>
<dbReference type="Gene3D" id="3.30.420.240">
    <property type="match status" value="1"/>
</dbReference>
<evidence type="ECO:0000313" key="3">
    <source>
        <dbReference type="EMBL" id="MBR0651172.1"/>
    </source>
</evidence>
<evidence type="ECO:0000259" key="1">
    <source>
        <dbReference type="Pfam" id="PF03354"/>
    </source>
</evidence>
<dbReference type="PANTHER" id="PTHR41287:SF1">
    <property type="entry name" value="PROTEIN YMFN"/>
    <property type="match status" value="1"/>
</dbReference>
<accession>A0ABS5EJG1</accession>
<reference evidence="4" key="1">
    <citation type="journal article" date="2021" name="Syst. Appl. Microbiol.">
        <title>Roseomonas hellenica sp. nov., isolated from roots of wild-growing Alkanna tinctoria.</title>
        <authorList>
            <person name="Rat A."/>
            <person name="Naranjo H.D."/>
            <person name="Lebbe L."/>
            <person name="Cnockaert M."/>
            <person name="Krigas N."/>
            <person name="Grigoriadou K."/>
            <person name="Maloupa E."/>
            <person name="Willems A."/>
        </authorList>
    </citation>
    <scope>NUCLEOTIDE SEQUENCE [LARGE SCALE GENOMIC DNA]</scope>
    <source>
        <strain evidence="4">LMG 31159</strain>
    </source>
</reference>
<keyword evidence="4" id="KW-1185">Reference proteome</keyword>
<dbReference type="InterPro" id="IPR046462">
    <property type="entry name" value="TerL_nuclease"/>
</dbReference>
<dbReference type="Gene3D" id="3.40.50.300">
    <property type="entry name" value="P-loop containing nucleotide triphosphate hydrolases"/>
    <property type="match status" value="1"/>
</dbReference>
<evidence type="ECO:0000259" key="2">
    <source>
        <dbReference type="Pfam" id="PF20441"/>
    </source>
</evidence>